<organism evidence="1 2">
    <name type="scientific">Lyngbya confervoides BDU141951</name>
    <dbReference type="NCBI Taxonomy" id="1574623"/>
    <lineage>
        <taxon>Bacteria</taxon>
        <taxon>Bacillati</taxon>
        <taxon>Cyanobacteriota</taxon>
        <taxon>Cyanophyceae</taxon>
        <taxon>Oscillatoriophycideae</taxon>
        <taxon>Oscillatoriales</taxon>
        <taxon>Microcoleaceae</taxon>
        <taxon>Lyngbya</taxon>
    </lineage>
</organism>
<evidence type="ECO:0000313" key="2">
    <source>
        <dbReference type="Proteomes" id="UP000031561"/>
    </source>
</evidence>
<keyword evidence="2" id="KW-1185">Reference proteome</keyword>
<protein>
    <submittedName>
        <fullName evidence="1">Uncharacterized protein</fullName>
    </submittedName>
</protein>
<proteinExistence type="predicted"/>
<dbReference type="RefSeq" id="WP_166281436.1">
    <property type="nucleotide sequence ID" value="NZ_JTHE03000043.1"/>
</dbReference>
<reference evidence="1 2" key="1">
    <citation type="journal article" date="2015" name="Genome Announc.">
        <title>Draft Genome Sequence of Filamentous Marine Cyanobacterium Lyngbya confervoides Strain BDU141951.</title>
        <authorList>
            <person name="Chandrababunaidu M.M."/>
            <person name="Sen D."/>
            <person name="Tripathy S."/>
        </authorList>
    </citation>
    <scope>NUCLEOTIDE SEQUENCE [LARGE SCALE GENOMIC DNA]</scope>
    <source>
        <strain evidence="1 2">BDU141951</strain>
    </source>
</reference>
<name>A0ABD4T2J5_9CYAN</name>
<dbReference type="Proteomes" id="UP000031561">
    <property type="component" value="Unassembled WGS sequence"/>
</dbReference>
<dbReference type="AlphaFoldDB" id="A0ABD4T2J5"/>
<evidence type="ECO:0000313" key="1">
    <source>
        <dbReference type="EMBL" id="MCM1982570.1"/>
    </source>
</evidence>
<sequence>MAQKRLKSYLKLIQHLSKAPKGEEWTVLRKHEDLIDFYLIQLLEQTAQQRLRQGDHPEGIYLHNLARQLYHLLICDEATGCRPEDPAPYDRLIDTVLRAAPEDPLDLLEAHRHLLNPGLVNRMQQRAQQLADSDQLPLAERLWALSENLSRRWFRDHDFPFHCTASDVRTTASESHSPLPDQSLGEDLPCTAADPAPQFMEARTPVSLWDQFAYLEILERAQACQWVLTSAQIEALMGSFPPVRGDLLTFDCGGWRFHRWGSVGDQWGWTVSKAASPDAKEEYDWPVCLNGSGSQLACAINGSSS</sequence>
<dbReference type="EMBL" id="JTHE03000043">
    <property type="protein sequence ID" value="MCM1982570.1"/>
    <property type="molecule type" value="Genomic_DNA"/>
</dbReference>
<accession>A0ABD4T2J5</accession>
<comment type="caution">
    <text evidence="1">The sequence shown here is derived from an EMBL/GenBank/DDBJ whole genome shotgun (WGS) entry which is preliminary data.</text>
</comment>
<gene>
    <name evidence="1" type="ORF">QQ91_0006990</name>
</gene>